<feature type="domain" description="HTH arsR-type" evidence="1">
    <location>
        <begin position="284"/>
        <end position="363"/>
    </location>
</feature>
<dbReference type="EMBL" id="JACJSG010000042">
    <property type="protein sequence ID" value="MBD2503918.1"/>
    <property type="molecule type" value="Genomic_DNA"/>
</dbReference>
<dbReference type="Proteomes" id="UP000661112">
    <property type="component" value="Unassembled WGS sequence"/>
</dbReference>
<accession>A0ABR8DDW8</accession>
<gene>
    <name evidence="2" type="ORF">H6G83_25480</name>
</gene>
<evidence type="ECO:0000313" key="3">
    <source>
        <dbReference type="Proteomes" id="UP000661112"/>
    </source>
</evidence>
<organism evidence="2 3">
    <name type="scientific">Anabaena azotica FACHB-119</name>
    <dbReference type="NCBI Taxonomy" id="947527"/>
    <lineage>
        <taxon>Bacteria</taxon>
        <taxon>Bacillati</taxon>
        <taxon>Cyanobacteriota</taxon>
        <taxon>Cyanophyceae</taxon>
        <taxon>Nostocales</taxon>
        <taxon>Nostocaceae</taxon>
        <taxon>Anabaena</taxon>
        <taxon>Anabaena azotica</taxon>
    </lineage>
</organism>
<dbReference type="InterPro" id="IPR036388">
    <property type="entry name" value="WH-like_DNA-bd_sf"/>
</dbReference>
<dbReference type="InterPro" id="IPR036390">
    <property type="entry name" value="WH_DNA-bd_sf"/>
</dbReference>
<dbReference type="Gene3D" id="1.10.10.10">
    <property type="entry name" value="Winged helix-like DNA-binding domain superfamily/Winged helix DNA-binding domain"/>
    <property type="match status" value="1"/>
</dbReference>
<proteinExistence type="predicted"/>
<dbReference type="InterPro" id="IPR027417">
    <property type="entry name" value="P-loop_NTPase"/>
</dbReference>
<dbReference type="SMART" id="SM00418">
    <property type="entry name" value="HTH_ARSR"/>
    <property type="match status" value="1"/>
</dbReference>
<comment type="caution">
    <text evidence="2">The sequence shown here is derived from an EMBL/GenBank/DDBJ whole genome shotgun (WGS) entry which is preliminary data.</text>
</comment>
<dbReference type="CDD" id="cd00090">
    <property type="entry name" value="HTH_ARSR"/>
    <property type="match status" value="1"/>
</dbReference>
<dbReference type="InterPro" id="IPR011991">
    <property type="entry name" value="ArsR-like_HTH"/>
</dbReference>
<dbReference type="SUPFAM" id="SSF46785">
    <property type="entry name" value="Winged helix' DNA-binding domain"/>
    <property type="match status" value="1"/>
</dbReference>
<evidence type="ECO:0000259" key="1">
    <source>
        <dbReference type="SMART" id="SM00418"/>
    </source>
</evidence>
<keyword evidence="3" id="KW-1185">Reference proteome</keyword>
<protein>
    <submittedName>
        <fullName evidence="2">Winged helix-turn-helix transcriptional regulator</fullName>
    </submittedName>
</protein>
<dbReference type="InterPro" id="IPR001845">
    <property type="entry name" value="HTH_ArsR_DNA-bd_dom"/>
</dbReference>
<sequence>MMIFPFTPSQTSEEALENIFVQHQELVIYLIQSIRNSALTESRQYHLLIGRNGIGKSHLISLIYNRLRSMEDLQGLLIARLKEEEFGINSFLDLLIRIIKALDESLQNQRLADLYKMPVEQAQANALQILREAAGGRKIALIVENLQEVFAGLGAEGQSQLRSFLDEGTCCTILATSQSLFSNVTSHKSAFYGFFSVRTLPELTTEEAAHLLANIANLEQKTELEDFIKTSNGRDRIRVIHYLLGGIPRFYVVLSRFIDNYQSLDELEEPLLAMVDAVTPYCSVKMQWLSRQQRKIVEILADYGYALSVKEIAQRCFTSHQTVSSQLKDLREINFVVSEAIGRESFYELKDPVIGFWLNLRRGQSKRIGLLIHFLKIWFDEEKLIDQSTTSINEASLRCRIVFGNYSEENAWRSAVRNLIEFFSISNSVTLLSQGLVRTIPIIMSGNVTNELAQLWLNIWQDSVGLDDNFFIALEMLHIAIQYKLANGDRRILLRLPISERYLLKSLLLISNN</sequence>
<evidence type="ECO:0000313" key="2">
    <source>
        <dbReference type="EMBL" id="MBD2503918.1"/>
    </source>
</evidence>
<reference evidence="2 3" key="1">
    <citation type="journal article" date="2020" name="ISME J.">
        <title>Comparative genomics reveals insights into cyanobacterial evolution and habitat adaptation.</title>
        <authorList>
            <person name="Chen M.Y."/>
            <person name="Teng W.K."/>
            <person name="Zhao L."/>
            <person name="Hu C.X."/>
            <person name="Zhou Y.K."/>
            <person name="Han B.P."/>
            <person name="Song L.R."/>
            <person name="Shu W.S."/>
        </authorList>
    </citation>
    <scope>NUCLEOTIDE SEQUENCE [LARGE SCALE GENOMIC DNA]</scope>
    <source>
        <strain evidence="2 3">FACHB-119</strain>
    </source>
</reference>
<dbReference type="Gene3D" id="3.40.50.300">
    <property type="entry name" value="P-loop containing nucleotide triphosphate hydrolases"/>
    <property type="match status" value="1"/>
</dbReference>
<dbReference type="RefSeq" id="WP_206759004.1">
    <property type="nucleotide sequence ID" value="NZ_JACJSG010000042.1"/>
</dbReference>
<dbReference type="SUPFAM" id="SSF52540">
    <property type="entry name" value="P-loop containing nucleoside triphosphate hydrolases"/>
    <property type="match status" value="1"/>
</dbReference>
<name>A0ABR8DDW8_9NOST</name>